<dbReference type="AlphaFoldDB" id="A0A6J6BBH0"/>
<sequence length="85" mass="9340">MHTTGTGRPVDLMIPSAKNAAVRSSMRMWILINFSCEASKKARDKGALREPGDITTSVIPASMIWRTITRASEVELFTVATPQFS</sequence>
<protein>
    <submittedName>
        <fullName evidence="1">Unannotated protein</fullName>
    </submittedName>
</protein>
<evidence type="ECO:0000313" key="1">
    <source>
        <dbReference type="EMBL" id="CAB4535638.1"/>
    </source>
</evidence>
<reference evidence="1" key="1">
    <citation type="submission" date="2020-05" db="EMBL/GenBank/DDBJ databases">
        <authorList>
            <person name="Chiriac C."/>
            <person name="Salcher M."/>
            <person name="Ghai R."/>
            <person name="Kavagutti S V."/>
        </authorList>
    </citation>
    <scope>NUCLEOTIDE SEQUENCE</scope>
</reference>
<proteinExistence type="predicted"/>
<dbReference type="EMBL" id="CAEZSB010000072">
    <property type="protein sequence ID" value="CAB4535638.1"/>
    <property type="molecule type" value="Genomic_DNA"/>
</dbReference>
<name>A0A6J6BBH0_9ZZZZ</name>
<accession>A0A6J6BBH0</accession>
<gene>
    <name evidence="1" type="ORF">UFOPK1395_00765</name>
</gene>
<organism evidence="1">
    <name type="scientific">freshwater metagenome</name>
    <dbReference type="NCBI Taxonomy" id="449393"/>
    <lineage>
        <taxon>unclassified sequences</taxon>
        <taxon>metagenomes</taxon>
        <taxon>ecological metagenomes</taxon>
    </lineage>
</organism>